<dbReference type="PRINTS" id="PR00171">
    <property type="entry name" value="SUGRTRNSPORT"/>
</dbReference>
<accession>A0A1Q2HSI2</accession>
<keyword evidence="8 10" id="KW-0472">Membrane</keyword>
<evidence type="ECO:0000259" key="11">
    <source>
        <dbReference type="PROSITE" id="PS50850"/>
    </source>
</evidence>
<feature type="transmembrane region" description="Helical" evidence="10">
    <location>
        <begin position="188"/>
        <end position="207"/>
    </location>
</feature>
<reference evidence="13" key="1">
    <citation type="submission" date="2017-02" db="EMBL/GenBank/DDBJ databases">
        <title>Comparative genomics and description of representatives of a novel lineage of planctomycetes thriving in anoxic sediments.</title>
        <authorList>
            <person name="Spring S."/>
            <person name="Bunk B."/>
            <person name="Sproer C."/>
            <person name="Klenk H.-P."/>
        </authorList>
    </citation>
    <scope>NUCLEOTIDE SEQUENCE [LARGE SCALE GENOMIC DNA]</scope>
    <source>
        <strain evidence="13">L21-RPul-D3</strain>
    </source>
</reference>
<evidence type="ECO:0000256" key="2">
    <source>
        <dbReference type="ARBA" id="ARBA00010992"/>
    </source>
</evidence>
<keyword evidence="3 9" id="KW-0813">Transport</keyword>
<feature type="transmembrane region" description="Helical" evidence="10">
    <location>
        <begin position="92"/>
        <end position="111"/>
    </location>
</feature>
<dbReference type="InterPro" id="IPR050814">
    <property type="entry name" value="Myo-inositol_Transporter"/>
</dbReference>
<dbReference type="InterPro" id="IPR036259">
    <property type="entry name" value="MFS_trans_sf"/>
</dbReference>
<evidence type="ECO:0000256" key="9">
    <source>
        <dbReference type="RuleBase" id="RU003346"/>
    </source>
</evidence>
<feature type="transmembrane region" description="Helical" evidence="10">
    <location>
        <begin position="264"/>
        <end position="287"/>
    </location>
</feature>
<dbReference type="EMBL" id="CP019633">
    <property type="protein sequence ID" value="AQQ10291.1"/>
    <property type="molecule type" value="Genomic_DNA"/>
</dbReference>
<dbReference type="PROSITE" id="PS00216">
    <property type="entry name" value="SUGAR_TRANSPORT_1"/>
    <property type="match status" value="2"/>
</dbReference>
<dbReference type="CDD" id="cd17359">
    <property type="entry name" value="MFS_XylE_like"/>
    <property type="match status" value="1"/>
</dbReference>
<dbReference type="InterPro" id="IPR047984">
    <property type="entry name" value="XylE-like"/>
</dbReference>
<evidence type="ECO:0000256" key="4">
    <source>
        <dbReference type="ARBA" id="ARBA00022475"/>
    </source>
</evidence>
<comment type="subcellular location">
    <subcellularLocation>
        <location evidence="1">Cell membrane</location>
        <topology evidence="1">Multi-pass membrane protein</topology>
    </subcellularLocation>
</comment>
<feature type="transmembrane region" description="Helical" evidence="10">
    <location>
        <begin position="425"/>
        <end position="445"/>
    </location>
</feature>
<sequence>MAEHKINTDNQHTEISQGSLSYAAVVAAAAALGGLLFGYDTAVISGAIGFLRSHFELNSMMTGWAASAALVGCIFGAMFAGTLSDRFGRKRIMMLAGGMFFISAVWSAIPYQLFDFIIARVVGGLGVGAASMLSPLYIAEISPAKMRGRLVSLNQFAIVGGMLVVYFVNTMIARQGGEMWNVQYGWRWMFGSEAVPAILFFGLLFLVPESPRWLTEAGKEKQARNILTRVGGSEHAKLELKEIKDTIAMESGSIWDLFKPGIRMALIIGAGLAILQQITGINIVLYYAPEIFKNAGLTAQSALSDTVIVGIVNLTFTVVAIAVVDKLGRKPLLLAASAGMGVSLLLLGRAIRLEQFEGPWVLLFVLTYVASFAVAMGPVVWVVISEIFPTKIRGRAMSVATVCLWTACFLVSVFFPYMLETFKGSVFWIYADVCGAAFLFVLLFVPETKGKSLEEIAKSWIGSD</sequence>
<evidence type="ECO:0000256" key="6">
    <source>
        <dbReference type="ARBA" id="ARBA00022692"/>
    </source>
</evidence>
<evidence type="ECO:0000256" key="1">
    <source>
        <dbReference type="ARBA" id="ARBA00004651"/>
    </source>
</evidence>
<dbReference type="SUPFAM" id="SSF103473">
    <property type="entry name" value="MFS general substrate transporter"/>
    <property type="match status" value="1"/>
</dbReference>
<dbReference type="Proteomes" id="UP000188273">
    <property type="component" value="Chromosome"/>
</dbReference>
<evidence type="ECO:0000313" key="13">
    <source>
        <dbReference type="Proteomes" id="UP000188273"/>
    </source>
</evidence>
<keyword evidence="4" id="KW-1003">Cell membrane</keyword>
<evidence type="ECO:0000313" key="12">
    <source>
        <dbReference type="EMBL" id="AQQ10291.1"/>
    </source>
</evidence>
<dbReference type="PROSITE" id="PS00217">
    <property type="entry name" value="SUGAR_TRANSPORT_2"/>
    <property type="match status" value="1"/>
</dbReference>
<dbReference type="FunFam" id="1.20.1250.20:FF:000122">
    <property type="entry name" value="D-xylose transporter XylE"/>
    <property type="match status" value="1"/>
</dbReference>
<dbReference type="Pfam" id="PF00083">
    <property type="entry name" value="Sugar_tr"/>
    <property type="match status" value="1"/>
</dbReference>
<dbReference type="PANTHER" id="PTHR48020">
    <property type="entry name" value="PROTON MYO-INOSITOL COTRANSPORTER"/>
    <property type="match status" value="1"/>
</dbReference>
<proteinExistence type="inferred from homology"/>
<feature type="transmembrane region" description="Helical" evidence="10">
    <location>
        <begin position="117"/>
        <end position="138"/>
    </location>
</feature>
<evidence type="ECO:0000256" key="7">
    <source>
        <dbReference type="ARBA" id="ARBA00022989"/>
    </source>
</evidence>
<feature type="transmembrane region" description="Helical" evidence="10">
    <location>
        <begin position="331"/>
        <end position="348"/>
    </location>
</feature>
<evidence type="ECO:0000256" key="3">
    <source>
        <dbReference type="ARBA" id="ARBA00022448"/>
    </source>
</evidence>
<keyword evidence="13" id="KW-1185">Reference proteome</keyword>
<dbReference type="InterPro" id="IPR020846">
    <property type="entry name" value="MFS_dom"/>
</dbReference>
<organism evidence="12 13">
    <name type="scientific">Sedimentisphaera cyanobacteriorum</name>
    <dbReference type="NCBI Taxonomy" id="1940790"/>
    <lineage>
        <taxon>Bacteria</taxon>
        <taxon>Pseudomonadati</taxon>
        <taxon>Planctomycetota</taxon>
        <taxon>Phycisphaerae</taxon>
        <taxon>Sedimentisphaerales</taxon>
        <taxon>Sedimentisphaeraceae</taxon>
        <taxon>Sedimentisphaera</taxon>
    </lineage>
</organism>
<dbReference type="RefSeq" id="WP_077541366.1">
    <property type="nucleotide sequence ID" value="NZ_CP019633.1"/>
</dbReference>
<keyword evidence="7 10" id="KW-1133">Transmembrane helix</keyword>
<feature type="transmembrane region" description="Helical" evidence="10">
    <location>
        <begin position="396"/>
        <end position="419"/>
    </location>
</feature>
<dbReference type="InterPro" id="IPR003663">
    <property type="entry name" value="Sugar/inositol_transpt"/>
</dbReference>
<evidence type="ECO:0000256" key="8">
    <source>
        <dbReference type="ARBA" id="ARBA00023136"/>
    </source>
</evidence>
<evidence type="ECO:0000256" key="10">
    <source>
        <dbReference type="SAM" id="Phobius"/>
    </source>
</evidence>
<evidence type="ECO:0000256" key="5">
    <source>
        <dbReference type="ARBA" id="ARBA00022597"/>
    </source>
</evidence>
<name>A0A1Q2HSI2_9BACT</name>
<dbReference type="InterPro" id="IPR005828">
    <property type="entry name" value="MFS_sugar_transport-like"/>
</dbReference>
<feature type="transmembrane region" description="Helical" evidence="10">
    <location>
        <begin position="360"/>
        <end position="384"/>
    </location>
</feature>
<dbReference type="NCBIfam" id="TIGR00879">
    <property type="entry name" value="SP"/>
    <property type="match status" value="1"/>
</dbReference>
<dbReference type="InterPro" id="IPR005829">
    <property type="entry name" value="Sugar_transporter_CS"/>
</dbReference>
<dbReference type="GO" id="GO:0005886">
    <property type="term" value="C:plasma membrane"/>
    <property type="evidence" value="ECO:0007669"/>
    <property type="project" value="UniProtKB-SubCell"/>
</dbReference>
<dbReference type="KEGG" id="pbu:L21SP3_02120"/>
<dbReference type="AlphaFoldDB" id="A0A1Q2HSI2"/>
<comment type="similarity">
    <text evidence="2 9">Belongs to the major facilitator superfamily. Sugar transporter (TC 2.A.1.1) family.</text>
</comment>
<dbReference type="PANTHER" id="PTHR48020:SF12">
    <property type="entry name" value="PROTON MYO-INOSITOL COTRANSPORTER"/>
    <property type="match status" value="1"/>
</dbReference>
<protein>
    <submittedName>
        <fullName evidence="12">D-xylose transporter</fullName>
    </submittedName>
</protein>
<feature type="transmembrane region" description="Helical" evidence="10">
    <location>
        <begin position="150"/>
        <end position="168"/>
    </location>
</feature>
<feature type="domain" description="Major facilitator superfamily (MFS) profile" evidence="11">
    <location>
        <begin position="26"/>
        <end position="449"/>
    </location>
</feature>
<gene>
    <name evidence="12" type="primary">xylE_2</name>
    <name evidence="12" type="ORF">L21SP3_02120</name>
</gene>
<dbReference type="Gene3D" id="1.20.1250.20">
    <property type="entry name" value="MFS general substrate transporter like domains"/>
    <property type="match status" value="1"/>
</dbReference>
<feature type="transmembrane region" description="Helical" evidence="10">
    <location>
        <begin position="20"/>
        <end position="39"/>
    </location>
</feature>
<feature type="transmembrane region" description="Helical" evidence="10">
    <location>
        <begin position="59"/>
        <end position="80"/>
    </location>
</feature>
<feature type="transmembrane region" description="Helical" evidence="10">
    <location>
        <begin position="307"/>
        <end position="324"/>
    </location>
</feature>
<keyword evidence="5" id="KW-0762">Sugar transport</keyword>
<dbReference type="STRING" id="1940790.L21SP3_02120"/>
<dbReference type="GO" id="GO:0022857">
    <property type="term" value="F:transmembrane transporter activity"/>
    <property type="evidence" value="ECO:0007669"/>
    <property type="project" value="InterPro"/>
</dbReference>
<keyword evidence="6 10" id="KW-0812">Transmembrane</keyword>
<dbReference type="OrthoDB" id="9787026at2"/>
<dbReference type="PROSITE" id="PS50850">
    <property type="entry name" value="MFS"/>
    <property type="match status" value="1"/>
</dbReference>